<dbReference type="InterPro" id="IPR029000">
    <property type="entry name" value="Cyclophilin-like_dom_sf"/>
</dbReference>
<protein>
    <recommendedName>
        <fullName evidence="4">Peptidyl-prolyl cis-trans isomerase</fullName>
        <shortName evidence="4">PPIase</shortName>
        <ecNumber evidence="4">5.2.1.8</ecNumber>
    </recommendedName>
</protein>
<proteinExistence type="inferred from homology"/>
<gene>
    <name evidence="7" type="primary">LOC103604585</name>
</gene>
<dbReference type="PRINTS" id="PR00153">
    <property type="entry name" value="CSAPPISMRASE"/>
</dbReference>
<dbReference type="PROSITE" id="PS50072">
    <property type="entry name" value="CSA_PPIASE_2"/>
    <property type="match status" value="1"/>
</dbReference>
<evidence type="ECO:0000313" key="6">
    <source>
        <dbReference type="Proteomes" id="UP000694923"/>
    </source>
</evidence>
<comment type="catalytic activity">
    <reaction evidence="4">
        <text>[protein]-peptidylproline (omega=180) = [protein]-peptidylproline (omega=0)</text>
        <dbReference type="Rhea" id="RHEA:16237"/>
        <dbReference type="Rhea" id="RHEA-COMP:10747"/>
        <dbReference type="Rhea" id="RHEA-COMP:10748"/>
        <dbReference type="ChEBI" id="CHEBI:83833"/>
        <dbReference type="ChEBI" id="CHEBI:83834"/>
        <dbReference type="EC" id="5.2.1.8"/>
    </reaction>
</comment>
<dbReference type="InterPro" id="IPR044666">
    <property type="entry name" value="Cyclophilin_A-like"/>
</dbReference>
<keyword evidence="1" id="KW-0747">Spliceosome</keyword>
<feature type="domain" description="PPIase cyclophilin-type" evidence="5">
    <location>
        <begin position="15"/>
        <end position="108"/>
    </location>
</feature>
<keyword evidence="1" id="KW-0508">mRNA splicing</keyword>
<keyword evidence="1" id="KW-0507">mRNA processing</keyword>
<keyword evidence="2 4" id="KW-0697">Rotamase</keyword>
<evidence type="ECO:0000259" key="5">
    <source>
        <dbReference type="PROSITE" id="PS50072"/>
    </source>
</evidence>
<evidence type="ECO:0000313" key="7">
    <source>
        <dbReference type="RefSeq" id="XP_008587379.1"/>
    </source>
</evidence>
<comment type="function">
    <text evidence="4">PPIases accelerate the folding of proteins. It catalyzes the cis-trans isomerization of proline imidic peptide bonds in oligopeptides.</text>
</comment>
<dbReference type="RefSeq" id="XP_008587379.1">
    <property type="nucleotide sequence ID" value="XM_008589157.1"/>
</dbReference>
<dbReference type="Pfam" id="PF00160">
    <property type="entry name" value="Pro_isomerase"/>
    <property type="match status" value="1"/>
</dbReference>
<dbReference type="Gene3D" id="2.40.100.10">
    <property type="entry name" value="Cyclophilin-like"/>
    <property type="match status" value="1"/>
</dbReference>
<evidence type="ECO:0000256" key="4">
    <source>
        <dbReference type="RuleBase" id="RU363019"/>
    </source>
</evidence>
<dbReference type="InterPro" id="IPR002130">
    <property type="entry name" value="Cyclophilin-type_PPIase_dom"/>
</dbReference>
<reference evidence="7" key="1">
    <citation type="submission" date="2025-08" db="UniProtKB">
        <authorList>
            <consortium name="RefSeq"/>
        </authorList>
    </citation>
    <scope>IDENTIFICATION</scope>
</reference>
<keyword evidence="3 4" id="KW-0413">Isomerase</keyword>
<dbReference type="SUPFAM" id="SSF50891">
    <property type="entry name" value="Cyclophilin-like"/>
    <property type="match status" value="1"/>
</dbReference>
<dbReference type="PANTHER" id="PTHR45625">
    <property type="entry name" value="PEPTIDYL-PROLYL CIS-TRANS ISOMERASE-RELATED"/>
    <property type="match status" value="1"/>
</dbReference>
<dbReference type="EC" id="5.2.1.8" evidence="4"/>
<accession>A0ABM0S3D8</accession>
<dbReference type="PANTHER" id="PTHR45625:SF4">
    <property type="entry name" value="PEPTIDYLPROLYL ISOMERASE DOMAIN AND WD REPEAT-CONTAINING PROTEIN 1"/>
    <property type="match status" value="1"/>
</dbReference>
<evidence type="ECO:0000256" key="3">
    <source>
        <dbReference type="ARBA" id="ARBA00023235"/>
    </source>
</evidence>
<comment type="similarity">
    <text evidence="4">Belongs to the cyclophilin-type PPIase family.</text>
</comment>
<evidence type="ECO:0000256" key="2">
    <source>
        <dbReference type="ARBA" id="ARBA00023110"/>
    </source>
</evidence>
<dbReference type="Proteomes" id="UP000694923">
    <property type="component" value="Unplaced"/>
</dbReference>
<name>A0ABM0S3D8_GALVR</name>
<dbReference type="GeneID" id="103604585"/>
<evidence type="ECO:0000256" key="1">
    <source>
        <dbReference type="ARBA" id="ARBA00022728"/>
    </source>
</evidence>
<organism evidence="6 7">
    <name type="scientific">Galeopterus variegatus</name>
    <name type="common">Malayan flying lemur</name>
    <name type="synonym">Cynocephalus variegatus</name>
    <dbReference type="NCBI Taxonomy" id="482537"/>
    <lineage>
        <taxon>Eukaryota</taxon>
        <taxon>Metazoa</taxon>
        <taxon>Chordata</taxon>
        <taxon>Craniata</taxon>
        <taxon>Vertebrata</taxon>
        <taxon>Euteleostomi</taxon>
        <taxon>Mammalia</taxon>
        <taxon>Eutheria</taxon>
        <taxon>Euarchontoglires</taxon>
        <taxon>Dermoptera</taxon>
        <taxon>Cynocephalidae</taxon>
        <taxon>Galeopterus</taxon>
    </lineage>
</organism>
<keyword evidence="6" id="KW-1185">Reference proteome</keyword>
<sequence>MWDWLVHVSSINWAGRGGASIYGKQFEDELHPDLKFTGAGILAMANAGPDTNGSQFFVTLAPTQWLDGKHTIFGRVCQGIGMVNRVGMVETNSQDRPVDDVKIIKAYPSG</sequence>